<feature type="domain" description="RRM" evidence="4">
    <location>
        <begin position="768"/>
        <end position="854"/>
    </location>
</feature>
<evidence type="ECO:0000256" key="2">
    <source>
        <dbReference type="PROSITE-ProRule" id="PRU00176"/>
    </source>
</evidence>
<dbReference type="Pfam" id="PF00076">
    <property type="entry name" value="RRM_1"/>
    <property type="match status" value="1"/>
</dbReference>
<evidence type="ECO:0000256" key="1">
    <source>
        <dbReference type="ARBA" id="ARBA00022884"/>
    </source>
</evidence>
<evidence type="ECO:0000259" key="4">
    <source>
        <dbReference type="PROSITE" id="PS50102"/>
    </source>
</evidence>
<feature type="region of interest" description="Disordered" evidence="3">
    <location>
        <begin position="1"/>
        <end position="72"/>
    </location>
</feature>
<dbReference type="PROSITE" id="PS50102">
    <property type="entry name" value="RRM"/>
    <property type="match status" value="1"/>
</dbReference>
<sequence>MQQAQQQSQQPSRPVSPTSNNILPSYLTSPPLSADSFSPNTAPSQQLYNSMTNIHSLPPDFQSVSSPEHDALNSQTSLNGFPSGPLRPPVHFNAFNHRARQTTTSLRDTSSSFATASYPTQEIYMQNSITSTQQPPPNSSFEPIHHPGRYDYGIGASQSVPSVQPKQAGFSPMDALRLGLEPAPSQLKAAPPGFLRDAQTALAGQHQTSAQSTYQAPHLNGLSHPLSHQNSLQPQGPFGSHPAINVGGPGGAQGTSLSGAATTVQGSQQQPQEEISTIFVVGFPDDMSEREFQNMFTFSAGFEAATLKIPNRELTSYGSLSNSQNGRTGSIPMHYVGSNDPYNLVTVNQGGVVVDGRDGTTSSWPAAPTPFGDENHFVPTNVPVQPPRKQIIGFAKFRSRQEALEARDVLQGRRVDLEKGSVLKAEMAKKNLHTKRGPGASVPAVTSLLTGASAMQPEGVNNTLNGLHGLGSNGLNGEVFSQREKEQLDRLGAMGIAGLGQRRGTLVDERPDIGAIGLSNFGPRGARERAEEDERERERKRKEKEAVRLRQNTYAFEAFHSVPSQMVRQGANSLLSAESGIVNGTNGHSLSAQSSMQSLSSQDGIASSISPWGSLRDIGASAAQRKMTISSHAPQRPPSPDQQTSPTRLDGAPSPPSGAASASGSTNPSAPFSPDSTSSSLPGQPSFQPFGHRPGSPGSDNLPYSGTSSANGANNLNGDDLARAVGALAVSTQQPSQLGNTSPELPSPSSGTSSSTGRNPGDHNPPINTLYVGNLPSTTSPGGSSAKLEERLRELFTRQPGYRQLCFRHKSNGPMCFVEFEDVSYASRALNELNGDNLGGLIKAGGIRLSFSKNPLGVRTPTSGGNGVSLQQQQQQGQVFGTGQPFYGEYDGLRTARRDTVSSGMTSPTTSYFYSGMSSPPPRFSTTSPPSAAFAPLQNGTVFPRANTHGYSLNGASSFSPFGISPSIPDQPSAESSHDHLTYNMSPAQANVEVSRAG</sequence>
<evidence type="ECO:0000256" key="3">
    <source>
        <dbReference type="SAM" id="MobiDB-lite"/>
    </source>
</evidence>
<dbReference type="FunFam" id="3.30.70.330:FF:000428">
    <property type="entry name" value="Related to WHI3-involved in regulation of cell size"/>
    <property type="match status" value="1"/>
</dbReference>
<feature type="compositionally biased region" description="Polar residues" evidence="3">
    <location>
        <begin position="698"/>
        <end position="717"/>
    </location>
</feature>
<feature type="compositionally biased region" description="Polar residues" evidence="3">
    <location>
        <begin position="18"/>
        <end position="55"/>
    </location>
</feature>
<dbReference type="SMART" id="SM00360">
    <property type="entry name" value="RRM"/>
    <property type="match status" value="2"/>
</dbReference>
<dbReference type="Proteomes" id="UP000053257">
    <property type="component" value="Unassembled WGS sequence"/>
</dbReference>
<feature type="region of interest" description="Disordered" evidence="3">
    <location>
        <begin position="513"/>
        <end position="545"/>
    </location>
</feature>
<organism evidence="5 6">
    <name type="scientific">Phlebiopsis gigantea (strain 11061_1 CR5-6)</name>
    <name type="common">White-rot fungus</name>
    <name type="synonym">Peniophora gigantea</name>
    <dbReference type="NCBI Taxonomy" id="745531"/>
    <lineage>
        <taxon>Eukaryota</taxon>
        <taxon>Fungi</taxon>
        <taxon>Dikarya</taxon>
        <taxon>Basidiomycota</taxon>
        <taxon>Agaricomycotina</taxon>
        <taxon>Agaricomycetes</taxon>
        <taxon>Polyporales</taxon>
        <taxon>Phanerochaetaceae</taxon>
        <taxon>Phlebiopsis</taxon>
    </lineage>
</organism>
<dbReference type="HOGENOM" id="CLU_006261_0_0_1"/>
<protein>
    <recommendedName>
        <fullName evidence="4">RRM domain-containing protein</fullName>
    </recommendedName>
</protein>
<feature type="compositionally biased region" description="Polar residues" evidence="3">
    <location>
        <begin position="731"/>
        <end position="744"/>
    </location>
</feature>
<feature type="compositionally biased region" description="Polar residues" evidence="3">
    <location>
        <begin position="62"/>
        <end position="72"/>
    </location>
</feature>
<dbReference type="AlphaFoldDB" id="A0A0C3PSP6"/>
<feature type="region of interest" description="Disordered" evidence="3">
    <location>
        <begin position="963"/>
        <end position="998"/>
    </location>
</feature>
<feature type="compositionally biased region" description="Low complexity" evidence="3">
    <location>
        <begin position="1"/>
        <end position="17"/>
    </location>
</feature>
<gene>
    <name evidence="5" type="ORF">PHLGIDRAFT_22327</name>
</gene>
<name>A0A0C3PSP6_PHLG1</name>
<dbReference type="SUPFAM" id="SSF54928">
    <property type="entry name" value="RNA-binding domain, RBD"/>
    <property type="match status" value="1"/>
</dbReference>
<reference evidence="5 6" key="1">
    <citation type="journal article" date="2014" name="PLoS Genet.">
        <title>Analysis of the Phlebiopsis gigantea genome, transcriptome and secretome provides insight into its pioneer colonization strategies of wood.</title>
        <authorList>
            <person name="Hori C."/>
            <person name="Ishida T."/>
            <person name="Igarashi K."/>
            <person name="Samejima M."/>
            <person name="Suzuki H."/>
            <person name="Master E."/>
            <person name="Ferreira P."/>
            <person name="Ruiz-Duenas F.J."/>
            <person name="Held B."/>
            <person name="Canessa P."/>
            <person name="Larrondo L.F."/>
            <person name="Schmoll M."/>
            <person name="Druzhinina I.S."/>
            <person name="Kubicek C.P."/>
            <person name="Gaskell J.A."/>
            <person name="Kersten P."/>
            <person name="St John F."/>
            <person name="Glasner J."/>
            <person name="Sabat G."/>
            <person name="Splinter BonDurant S."/>
            <person name="Syed K."/>
            <person name="Yadav J."/>
            <person name="Mgbeahuruike A.C."/>
            <person name="Kovalchuk A."/>
            <person name="Asiegbu F.O."/>
            <person name="Lackner G."/>
            <person name="Hoffmeister D."/>
            <person name="Rencoret J."/>
            <person name="Gutierrez A."/>
            <person name="Sun H."/>
            <person name="Lindquist E."/>
            <person name="Barry K."/>
            <person name="Riley R."/>
            <person name="Grigoriev I.V."/>
            <person name="Henrissat B."/>
            <person name="Kues U."/>
            <person name="Berka R.M."/>
            <person name="Martinez A.T."/>
            <person name="Covert S.F."/>
            <person name="Blanchette R.A."/>
            <person name="Cullen D."/>
        </authorList>
    </citation>
    <scope>NUCLEOTIDE SEQUENCE [LARGE SCALE GENOMIC DNA]</scope>
    <source>
        <strain evidence="5 6">11061_1 CR5-6</strain>
    </source>
</reference>
<feature type="compositionally biased region" description="Low complexity" evidence="3">
    <location>
        <begin position="747"/>
        <end position="757"/>
    </location>
</feature>
<dbReference type="EMBL" id="KN840455">
    <property type="protein sequence ID" value="KIP10413.1"/>
    <property type="molecule type" value="Genomic_DNA"/>
</dbReference>
<keyword evidence="6" id="KW-1185">Reference proteome</keyword>
<evidence type="ECO:0000313" key="6">
    <source>
        <dbReference type="Proteomes" id="UP000053257"/>
    </source>
</evidence>
<accession>A0A0C3PSP6</accession>
<dbReference type="Gene3D" id="3.30.70.330">
    <property type="match status" value="2"/>
</dbReference>
<feature type="region of interest" description="Disordered" evidence="3">
    <location>
        <begin position="201"/>
        <end position="272"/>
    </location>
</feature>
<feature type="compositionally biased region" description="Polar residues" evidence="3">
    <location>
        <begin position="254"/>
        <end position="272"/>
    </location>
</feature>
<dbReference type="InterPro" id="IPR000504">
    <property type="entry name" value="RRM_dom"/>
</dbReference>
<feature type="region of interest" description="Disordered" evidence="3">
    <location>
        <begin position="731"/>
        <end position="786"/>
    </location>
</feature>
<feature type="region of interest" description="Disordered" evidence="3">
    <location>
        <begin position="621"/>
        <end position="718"/>
    </location>
</feature>
<keyword evidence="1 2" id="KW-0694">RNA-binding</keyword>
<proteinExistence type="predicted"/>
<dbReference type="PANTHER" id="PTHR10501">
    <property type="entry name" value="U1 SMALL NUCLEAR RIBONUCLEOPROTEIN A/U2 SMALL NUCLEAR RIBONUCLEOPROTEIN B"/>
    <property type="match status" value="1"/>
</dbReference>
<dbReference type="OrthoDB" id="431169at2759"/>
<dbReference type="InterPro" id="IPR035979">
    <property type="entry name" value="RBD_domain_sf"/>
</dbReference>
<evidence type="ECO:0000313" key="5">
    <source>
        <dbReference type="EMBL" id="KIP10413.1"/>
    </source>
</evidence>
<dbReference type="STRING" id="745531.A0A0C3PSP6"/>
<feature type="compositionally biased region" description="Polar residues" evidence="3">
    <location>
        <begin position="205"/>
        <end position="215"/>
    </location>
</feature>
<feature type="compositionally biased region" description="Low complexity" evidence="3">
    <location>
        <begin position="657"/>
        <end position="682"/>
    </location>
</feature>
<dbReference type="GO" id="GO:0003723">
    <property type="term" value="F:RNA binding"/>
    <property type="evidence" value="ECO:0007669"/>
    <property type="project" value="UniProtKB-UniRule"/>
</dbReference>
<dbReference type="InterPro" id="IPR012677">
    <property type="entry name" value="Nucleotide-bd_a/b_plait_sf"/>
</dbReference>